<dbReference type="SUPFAM" id="SSF103473">
    <property type="entry name" value="MFS general substrate transporter"/>
    <property type="match status" value="1"/>
</dbReference>
<dbReference type="PROSITE" id="PS50850">
    <property type="entry name" value="MFS"/>
    <property type="match status" value="1"/>
</dbReference>
<feature type="transmembrane region" description="Helical" evidence="6">
    <location>
        <begin position="346"/>
        <end position="372"/>
    </location>
</feature>
<feature type="transmembrane region" description="Helical" evidence="6">
    <location>
        <begin position="288"/>
        <end position="311"/>
    </location>
</feature>
<comment type="caution">
    <text evidence="8">The sequence shown here is derived from an EMBL/GenBank/DDBJ whole genome shotgun (WGS) entry which is preliminary data.</text>
</comment>
<reference evidence="8" key="1">
    <citation type="submission" date="2023-07" db="EMBL/GenBank/DDBJ databases">
        <authorList>
            <consortium name="AG Swart"/>
            <person name="Singh M."/>
            <person name="Singh A."/>
            <person name="Seah K."/>
            <person name="Emmerich C."/>
        </authorList>
    </citation>
    <scope>NUCLEOTIDE SEQUENCE</scope>
    <source>
        <strain evidence="8">DP1</strain>
    </source>
</reference>
<keyword evidence="2" id="KW-0813">Transport</keyword>
<feature type="transmembrane region" description="Helical" evidence="6">
    <location>
        <begin position="98"/>
        <end position="118"/>
    </location>
</feature>
<evidence type="ECO:0000256" key="3">
    <source>
        <dbReference type="ARBA" id="ARBA00022692"/>
    </source>
</evidence>
<evidence type="ECO:0000313" key="8">
    <source>
        <dbReference type="EMBL" id="CAI2363737.1"/>
    </source>
</evidence>
<feature type="transmembrane region" description="Helical" evidence="6">
    <location>
        <begin position="424"/>
        <end position="446"/>
    </location>
</feature>
<gene>
    <name evidence="8" type="ORF">ECRASSUSDP1_LOCUS5074</name>
</gene>
<feature type="transmembrane region" description="Helical" evidence="6">
    <location>
        <begin position="46"/>
        <end position="64"/>
    </location>
</feature>
<dbReference type="Proteomes" id="UP001295684">
    <property type="component" value="Unassembled WGS sequence"/>
</dbReference>
<feature type="transmembrane region" description="Helical" evidence="6">
    <location>
        <begin position="253"/>
        <end position="276"/>
    </location>
</feature>
<dbReference type="Pfam" id="PF07690">
    <property type="entry name" value="MFS_1"/>
    <property type="match status" value="1"/>
</dbReference>
<dbReference type="PANTHER" id="PTHR23506">
    <property type="entry name" value="GH10249P"/>
    <property type="match status" value="1"/>
</dbReference>
<feature type="domain" description="Major facilitator superfamily (MFS) profile" evidence="7">
    <location>
        <begin position="1"/>
        <end position="447"/>
    </location>
</feature>
<dbReference type="EMBL" id="CAMPGE010004886">
    <property type="protein sequence ID" value="CAI2363737.1"/>
    <property type="molecule type" value="Genomic_DNA"/>
</dbReference>
<accession>A0AAD1X9I3</accession>
<dbReference type="GO" id="GO:0016020">
    <property type="term" value="C:membrane"/>
    <property type="evidence" value="ECO:0007669"/>
    <property type="project" value="UniProtKB-SubCell"/>
</dbReference>
<evidence type="ECO:0000256" key="2">
    <source>
        <dbReference type="ARBA" id="ARBA00022448"/>
    </source>
</evidence>
<name>A0AAD1X9I3_EUPCR</name>
<feature type="transmembrane region" description="Helical" evidence="6">
    <location>
        <begin position="168"/>
        <end position="186"/>
    </location>
</feature>
<evidence type="ECO:0000259" key="7">
    <source>
        <dbReference type="PROSITE" id="PS50850"/>
    </source>
</evidence>
<comment type="subcellular location">
    <subcellularLocation>
        <location evidence="1">Membrane</location>
        <topology evidence="1">Multi-pass membrane protein</topology>
    </subcellularLocation>
</comment>
<feature type="transmembrane region" description="Helical" evidence="6">
    <location>
        <begin position="393"/>
        <end position="412"/>
    </location>
</feature>
<keyword evidence="3 6" id="KW-0812">Transmembrane</keyword>
<dbReference type="InterPro" id="IPR050930">
    <property type="entry name" value="MFS_Vesicular_Transporter"/>
</dbReference>
<evidence type="ECO:0000256" key="6">
    <source>
        <dbReference type="SAM" id="Phobius"/>
    </source>
</evidence>
<dbReference type="InterPro" id="IPR011701">
    <property type="entry name" value="MFS"/>
</dbReference>
<evidence type="ECO:0000256" key="1">
    <source>
        <dbReference type="ARBA" id="ARBA00004141"/>
    </source>
</evidence>
<dbReference type="AlphaFoldDB" id="A0AAD1X9I3"/>
<dbReference type="Gene3D" id="1.20.1250.20">
    <property type="entry name" value="MFS general substrate transporter like domains"/>
    <property type="match status" value="2"/>
</dbReference>
<evidence type="ECO:0000256" key="4">
    <source>
        <dbReference type="ARBA" id="ARBA00022989"/>
    </source>
</evidence>
<keyword evidence="9" id="KW-1185">Reference proteome</keyword>
<keyword evidence="4 6" id="KW-1133">Transmembrane helix</keyword>
<protein>
    <recommendedName>
        <fullName evidence="7">Major facilitator superfamily (MFS) profile domain-containing protein</fullName>
    </recommendedName>
</protein>
<feature type="transmembrane region" description="Helical" evidence="6">
    <location>
        <begin position="318"/>
        <end position="340"/>
    </location>
</feature>
<keyword evidence="5 6" id="KW-0472">Membrane</keyword>
<feature type="transmembrane region" description="Helical" evidence="6">
    <location>
        <begin position="139"/>
        <end position="162"/>
    </location>
</feature>
<dbReference type="InterPro" id="IPR036259">
    <property type="entry name" value="MFS_trans_sf"/>
</dbReference>
<evidence type="ECO:0000313" key="9">
    <source>
        <dbReference type="Proteomes" id="UP001295684"/>
    </source>
</evidence>
<evidence type="ECO:0000256" key="5">
    <source>
        <dbReference type="ARBA" id="ARBA00023136"/>
    </source>
</evidence>
<dbReference type="InterPro" id="IPR020846">
    <property type="entry name" value="MFS_dom"/>
</dbReference>
<sequence>MKVNIVVSTLMGVSVILNAAIALVGPFFPPEAEKKGVDLKTVGYIFSAYPSAFVIVSLVMPTVLHFINQRAVFIISAVIYAASVAGFGSIIFMDKNLMVYLGLSFRILQGSSNAALYTTTYSIFSTQYEGGDFMKINSVFKGTIGGGLLIGLLVGTVLYIIGGYFLPFLVYSVIMLLCIPFVARIIPAKPMEQESNTKNERNIDGDIELGESNHSSGIQTLGMKSETGSKFKIVNNSRINPFKLVWRLLSNKIILKCLILSVVDMVLLNFAPAILSKRLSELNVDKKLYGLFFALPFIFPVVSALIVVKVMEKIDSQILLCIGKLLMGVAFLLIGPSYYWGFQENIWVMLAGISLLGFSASFAVIPLMPMIMTEIKEKFVKNTQNYINTASSLYNSAFGLGSIIGPLLGAHLNSYFGFRVCTDILSNFSVFLLIILIVTGNFWKILGYVRKLFAKKSEEDQGRLSVGSTASIQPETVETPF</sequence>
<organism evidence="8 9">
    <name type="scientific">Euplotes crassus</name>
    <dbReference type="NCBI Taxonomy" id="5936"/>
    <lineage>
        <taxon>Eukaryota</taxon>
        <taxon>Sar</taxon>
        <taxon>Alveolata</taxon>
        <taxon>Ciliophora</taxon>
        <taxon>Intramacronucleata</taxon>
        <taxon>Spirotrichea</taxon>
        <taxon>Hypotrichia</taxon>
        <taxon>Euplotida</taxon>
        <taxon>Euplotidae</taxon>
        <taxon>Moneuplotes</taxon>
    </lineage>
</organism>
<dbReference type="PANTHER" id="PTHR23506:SF26">
    <property type="entry name" value="MFS-TYPE TRANSPORTER SLC18B1"/>
    <property type="match status" value="1"/>
</dbReference>
<proteinExistence type="predicted"/>
<dbReference type="GO" id="GO:0022857">
    <property type="term" value="F:transmembrane transporter activity"/>
    <property type="evidence" value="ECO:0007669"/>
    <property type="project" value="InterPro"/>
</dbReference>
<feature type="transmembrane region" description="Helical" evidence="6">
    <location>
        <begin position="71"/>
        <end position="92"/>
    </location>
</feature>